<keyword evidence="2" id="KW-0677">Repeat</keyword>
<dbReference type="Gene3D" id="3.80.10.10">
    <property type="entry name" value="Ribonuclease Inhibitor"/>
    <property type="match status" value="3"/>
</dbReference>
<dbReference type="InterPro" id="IPR050216">
    <property type="entry name" value="LRR_domain-containing"/>
</dbReference>
<keyword evidence="1" id="KW-0433">Leucine-rich repeat</keyword>
<dbReference type="SUPFAM" id="SSF52058">
    <property type="entry name" value="L domain-like"/>
    <property type="match status" value="2"/>
</dbReference>
<evidence type="ECO:0000313" key="7">
    <source>
        <dbReference type="EMBL" id="TXG65985.1"/>
    </source>
</evidence>
<name>A0A5C7I9T7_9ROSI</name>
<keyword evidence="8" id="KW-1185">Reference proteome</keyword>
<dbReference type="Pfam" id="PF20160">
    <property type="entry name" value="C-JID"/>
    <property type="match status" value="1"/>
</dbReference>
<dbReference type="GO" id="GO:0005737">
    <property type="term" value="C:cytoplasm"/>
    <property type="evidence" value="ECO:0007669"/>
    <property type="project" value="TreeGrafter"/>
</dbReference>
<organism evidence="7 8">
    <name type="scientific">Acer yangbiense</name>
    <dbReference type="NCBI Taxonomy" id="1000413"/>
    <lineage>
        <taxon>Eukaryota</taxon>
        <taxon>Viridiplantae</taxon>
        <taxon>Streptophyta</taxon>
        <taxon>Embryophyta</taxon>
        <taxon>Tracheophyta</taxon>
        <taxon>Spermatophyta</taxon>
        <taxon>Magnoliopsida</taxon>
        <taxon>eudicotyledons</taxon>
        <taxon>Gunneridae</taxon>
        <taxon>Pentapetalae</taxon>
        <taxon>rosids</taxon>
        <taxon>malvids</taxon>
        <taxon>Sapindales</taxon>
        <taxon>Sapindaceae</taxon>
        <taxon>Hippocastanoideae</taxon>
        <taxon>Acereae</taxon>
        <taxon>Acer</taxon>
    </lineage>
</organism>
<gene>
    <name evidence="7" type="ORF">EZV62_007260</name>
</gene>
<accession>A0A5C7I9T7</accession>
<dbReference type="InterPro" id="IPR055414">
    <property type="entry name" value="LRR_R13L4/SHOC2-like"/>
</dbReference>
<dbReference type="InterPro" id="IPR003591">
    <property type="entry name" value="Leu-rich_rpt_typical-subtyp"/>
</dbReference>
<evidence type="ECO:0000259" key="6">
    <source>
        <dbReference type="Pfam" id="PF23598"/>
    </source>
</evidence>
<protein>
    <submittedName>
        <fullName evidence="7">Uncharacterized protein</fullName>
    </submittedName>
</protein>
<dbReference type="Pfam" id="PF23598">
    <property type="entry name" value="LRR_14"/>
    <property type="match status" value="1"/>
</dbReference>
<dbReference type="AlphaFoldDB" id="A0A5C7I9T7"/>
<dbReference type="InterPro" id="IPR045344">
    <property type="entry name" value="C-JID"/>
</dbReference>
<evidence type="ECO:0000256" key="2">
    <source>
        <dbReference type="ARBA" id="ARBA00022737"/>
    </source>
</evidence>
<feature type="compositionally biased region" description="Basic and acidic residues" evidence="4">
    <location>
        <begin position="682"/>
        <end position="696"/>
    </location>
</feature>
<comment type="caution">
    <text evidence="7">The sequence shown here is derived from an EMBL/GenBank/DDBJ whole genome shotgun (WGS) entry which is preliminary data.</text>
</comment>
<dbReference type="PANTHER" id="PTHR48051:SF54">
    <property type="entry name" value="LEUCINE-RICH REPEAT-CONTAINING PROTEIN"/>
    <property type="match status" value="1"/>
</dbReference>
<proteinExistence type="inferred from homology"/>
<dbReference type="InterPro" id="IPR032675">
    <property type="entry name" value="LRR_dom_sf"/>
</dbReference>
<evidence type="ECO:0000256" key="3">
    <source>
        <dbReference type="ARBA" id="ARBA00023786"/>
    </source>
</evidence>
<evidence type="ECO:0000256" key="1">
    <source>
        <dbReference type="ARBA" id="ARBA00022614"/>
    </source>
</evidence>
<dbReference type="InterPro" id="IPR011713">
    <property type="entry name" value="Leu-rich_rpt_3"/>
</dbReference>
<evidence type="ECO:0000259" key="5">
    <source>
        <dbReference type="Pfam" id="PF20160"/>
    </source>
</evidence>
<feature type="region of interest" description="Disordered" evidence="4">
    <location>
        <begin position="669"/>
        <end position="739"/>
    </location>
</feature>
<dbReference type="InterPro" id="IPR001611">
    <property type="entry name" value="Leu-rich_rpt"/>
</dbReference>
<dbReference type="Pfam" id="PF00560">
    <property type="entry name" value="LRR_1"/>
    <property type="match status" value="1"/>
</dbReference>
<dbReference type="PANTHER" id="PTHR48051">
    <property type="match status" value="1"/>
</dbReference>
<dbReference type="Pfam" id="PF07725">
    <property type="entry name" value="LRR_3"/>
    <property type="match status" value="1"/>
</dbReference>
<evidence type="ECO:0000313" key="8">
    <source>
        <dbReference type="Proteomes" id="UP000323000"/>
    </source>
</evidence>
<feature type="domain" description="C-JID" evidence="5">
    <location>
        <begin position="528"/>
        <end position="667"/>
    </location>
</feature>
<dbReference type="OrthoDB" id="2018313at2759"/>
<dbReference type="Proteomes" id="UP000323000">
    <property type="component" value="Chromosome 3"/>
</dbReference>
<evidence type="ECO:0000256" key="4">
    <source>
        <dbReference type="SAM" id="MobiDB-lite"/>
    </source>
</evidence>
<sequence>MYNLRLLKFYHSIFMNFSEGFTTYSKLNFSEGLNDLSDKLRSLIWYGYPLQALPSNFNPNNLVELDLRDSNLERLWEDCMHTPKLRWLKLSGCTCVTKIPDLSKSPLLELIDLSGCIHVTKIPDLSKSPLLETIYLQDCRSLLDFPLLAQHPKYLIYLYSRGCTSLRSFPSDIRFESLTSIDLSNCNNLTKFPQISGNNITSLDLSGTAIKELPHSIGHLNGLKKLFLGRCENLDTLPSSICKLTSLRHLDLSDCSRLEILPENLGNLKSLEYLSMKRAAIKELPHSIAHLNWLEELFLEGCENLETLPSGICNLTSLRHLDVSDCSRLEILPENLGNLKSLEYLSADRIAIIQLPSFMKRYKKLKELSRRGYVGLRITHSSGLGLQCSLTRLFLSGCNLNCIPEDIGCLSSLVELDLSVNNFDGLPQSMMELWNLKFLHLDNCNMVVSLIDLPSKLSHLSACDCKQLQSIPNEWDFSRILKTKSKPKPTEFIFTNCMNLEETAVGNMLARLVKYRHQVYISFRFCYPGRKAPKWFRYRNEGSSIKFQKTFDSNLKGFAVCAVIAFENYLFNGDSQHKLGVQFDGTCSDGDQSSPTNIMSETAYFASRNRTLIDSDHVAFGYCYASYSWLFERQLKNYSFEFEFRLSEESPNCRVKSCGVCPIYYQDSDTDDSDEAGTSGSRFDEKEMEPHPKENENLQAVKYAEPIEHIGETSGIKRSRTSNDHLEEEVEPHPKRLNI</sequence>
<comment type="similarity">
    <text evidence="3">Belongs to the SHOC2 family.</text>
</comment>
<reference evidence="8" key="1">
    <citation type="journal article" date="2019" name="Gigascience">
        <title>De novo genome assembly of the endangered Acer yangbiense, a plant species with extremely small populations endemic to Yunnan Province, China.</title>
        <authorList>
            <person name="Yang J."/>
            <person name="Wariss H.M."/>
            <person name="Tao L."/>
            <person name="Zhang R."/>
            <person name="Yun Q."/>
            <person name="Hollingsworth P."/>
            <person name="Dao Z."/>
            <person name="Luo G."/>
            <person name="Guo H."/>
            <person name="Ma Y."/>
            <person name="Sun W."/>
        </authorList>
    </citation>
    <scope>NUCLEOTIDE SEQUENCE [LARGE SCALE GENOMIC DNA]</scope>
    <source>
        <strain evidence="8">cv. Malutang</strain>
    </source>
</reference>
<feature type="domain" description="Disease resistance R13L4/SHOC-2-like LRR" evidence="6">
    <location>
        <begin position="247"/>
        <end position="368"/>
    </location>
</feature>
<dbReference type="EMBL" id="VAHF01000003">
    <property type="protein sequence ID" value="TXG65985.1"/>
    <property type="molecule type" value="Genomic_DNA"/>
</dbReference>
<dbReference type="SMART" id="SM00369">
    <property type="entry name" value="LRR_TYP"/>
    <property type="match status" value="5"/>
</dbReference>